<dbReference type="InterPro" id="IPR011032">
    <property type="entry name" value="GroES-like_sf"/>
</dbReference>
<reference evidence="12" key="1">
    <citation type="journal article" date="2021" name="Nat. Commun.">
        <title>Genetic determinants of endophytism in the Arabidopsis root mycobiome.</title>
        <authorList>
            <person name="Mesny F."/>
            <person name="Miyauchi S."/>
            <person name="Thiergart T."/>
            <person name="Pickel B."/>
            <person name="Atanasova L."/>
            <person name="Karlsson M."/>
            <person name="Huettel B."/>
            <person name="Barry K.W."/>
            <person name="Haridas S."/>
            <person name="Chen C."/>
            <person name="Bauer D."/>
            <person name="Andreopoulos W."/>
            <person name="Pangilinan J."/>
            <person name="LaButti K."/>
            <person name="Riley R."/>
            <person name="Lipzen A."/>
            <person name="Clum A."/>
            <person name="Drula E."/>
            <person name="Henrissat B."/>
            <person name="Kohler A."/>
            <person name="Grigoriev I.V."/>
            <person name="Martin F.M."/>
            <person name="Hacquard S."/>
        </authorList>
    </citation>
    <scope>NUCLEOTIDE SEQUENCE</scope>
    <source>
        <strain evidence="12">MPI-SDFR-AT-0073</strain>
    </source>
</reference>
<dbReference type="Pfam" id="PF08659">
    <property type="entry name" value="KR"/>
    <property type="match status" value="1"/>
</dbReference>
<dbReference type="Gene3D" id="3.40.50.150">
    <property type="entry name" value="Vaccinia Virus protein VP39"/>
    <property type="match status" value="1"/>
</dbReference>
<feature type="domain" description="Carrier" evidence="9">
    <location>
        <begin position="2462"/>
        <end position="2539"/>
    </location>
</feature>
<dbReference type="PROSITE" id="PS00012">
    <property type="entry name" value="PHOSPHOPANTETHEINE"/>
    <property type="match status" value="1"/>
</dbReference>
<feature type="active site" description="Proton acceptor; for dehydratase activity" evidence="8">
    <location>
        <position position="1004"/>
    </location>
</feature>
<evidence type="ECO:0000259" key="11">
    <source>
        <dbReference type="PROSITE" id="PS52019"/>
    </source>
</evidence>
<dbReference type="PROSITE" id="PS52019">
    <property type="entry name" value="PKS_MFAS_DH"/>
    <property type="match status" value="1"/>
</dbReference>
<dbReference type="GO" id="GO:0004312">
    <property type="term" value="F:fatty acid synthase activity"/>
    <property type="evidence" value="ECO:0007669"/>
    <property type="project" value="TreeGrafter"/>
</dbReference>
<dbReference type="Pfam" id="PF16197">
    <property type="entry name" value="KAsynt_C_assoc"/>
    <property type="match status" value="1"/>
</dbReference>
<keyword evidence="3" id="KW-0808">Transferase</keyword>
<keyword evidence="5" id="KW-0560">Oxidoreductase</keyword>
<dbReference type="InterPro" id="IPR029063">
    <property type="entry name" value="SAM-dependent_MTases_sf"/>
</dbReference>
<dbReference type="PROSITE" id="PS00606">
    <property type="entry name" value="KS3_1"/>
    <property type="match status" value="1"/>
</dbReference>
<dbReference type="SUPFAM" id="SSF47336">
    <property type="entry name" value="ACP-like"/>
    <property type="match status" value="1"/>
</dbReference>
<protein>
    <submittedName>
        <fullName evidence="12">Polyketide synthase</fullName>
    </submittedName>
</protein>
<dbReference type="InterPro" id="IPR032821">
    <property type="entry name" value="PKS_assoc"/>
</dbReference>
<dbReference type="InterPro" id="IPR020841">
    <property type="entry name" value="PKS_Beta-ketoAc_synthase_dom"/>
</dbReference>
<dbReference type="InterPro" id="IPR013149">
    <property type="entry name" value="ADH-like_C"/>
</dbReference>
<dbReference type="Pfam" id="PF00550">
    <property type="entry name" value="PP-binding"/>
    <property type="match status" value="1"/>
</dbReference>
<evidence type="ECO:0000256" key="6">
    <source>
        <dbReference type="ARBA" id="ARBA00023268"/>
    </source>
</evidence>
<dbReference type="SMART" id="SM00829">
    <property type="entry name" value="PKS_ER"/>
    <property type="match status" value="1"/>
</dbReference>
<dbReference type="Gene3D" id="3.10.129.110">
    <property type="entry name" value="Polyketide synthase dehydratase"/>
    <property type="match status" value="1"/>
</dbReference>
<dbReference type="CDD" id="cd00833">
    <property type="entry name" value="PKS"/>
    <property type="match status" value="1"/>
</dbReference>
<dbReference type="InterPro" id="IPR006162">
    <property type="entry name" value="Ppantetheine_attach_site"/>
</dbReference>
<dbReference type="GO" id="GO:0006633">
    <property type="term" value="P:fatty acid biosynthetic process"/>
    <property type="evidence" value="ECO:0007669"/>
    <property type="project" value="InterPro"/>
</dbReference>
<comment type="caution">
    <text evidence="12">The sequence shown here is derived from an EMBL/GenBank/DDBJ whole genome shotgun (WGS) entry which is preliminary data.</text>
</comment>
<keyword evidence="7" id="KW-0012">Acyltransferase</keyword>
<dbReference type="InterPro" id="IPR001227">
    <property type="entry name" value="Ac_transferase_dom_sf"/>
</dbReference>
<dbReference type="SUPFAM" id="SSF53901">
    <property type="entry name" value="Thiolase-like"/>
    <property type="match status" value="1"/>
</dbReference>
<dbReference type="Proteomes" id="UP000758603">
    <property type="component" value="Unassembled WGS sequence"/>
</dbReference>
<evidence type="ECO:0000313" key="12">
    <source>
        <dbReference type="EMBL" id="KAH6645133.1"/>
    </source>
</evidence>
<dbReference type="InterPro" id="IPR020807">
    <property type="entry name" value="PKS_DH"/>
</dbReference>
<dbReference type="InterPro" id="IPR020806">
    <property type="entry name" value="PKS_PP-bd"/>
</dbReference>
<feature type="region of interest" description="N-terminal hotdog fold" evidence="8">
    <location>
        <begin position="972"/>
        <end position="1103"/>
    </location>
</feature>
<dbReference type="Pfam" id="PF08242">
    <property type="entry name" value="Methyltransf_12"/>
    <property type="match status" value="1"/>
</dbReference>
<evidence type="ECO:0000259" key="9">
    <source>
        <dbReference type="PROSITE" id="PS50075"/>
    </source>
</evidence>
<dbReference type="InterPro" id="IPR009081">
    <property type="entry name" value="PP-bd_ACP"/>
</dbReference>
<feature type="active site" description="Proton donor; for dehydratase activity" evidence="8">
    <location>
        <position position="1190"/>
    </location>
</feature>
<dbReference type="SUPFAM" id="SSF50129">
    <property type="entry name" value="GroES-like"/>
    <property type="match status" value="1"/>
</dbReference>
<feature type="domain" description="Ketosynthase family 3 (KS3)" evidence="10">
    <location>
        <begin position="4"/>
        <end position="426"/>
    </location>
</feature>
<dbReference type="InterPro" id="IPR013968">
    <property type="entry name" value="PKS_KR"/>
</dbReference>
<dbReference type="InterPro" id="IPR036291">
    <property type="entry name" value="NAD(P)-bd_dom_sf"/>
</dbReference>
<keyword evidence="13" id="KW-1185">Reference proteome</keyword>
<organism evidence="12 13">
    <name type="scientific">Truncatella angustata</name>
    <dbReference type="NCBI Taxonomy" id="152316"/>
    <lineage>
        <taxon>Eukaryota</taxon>
        <taxon>Fungi</taxon>
        <taxon>Dikarya</taxon>
        <taxon>Ascomycota</taxon>
        <taxon>Pezizomycotina</taxon>
        <taxon>Sordariomycetes</taxon>
        <taxon>Xylariomycetidae</taxon>
        <taxon>Amphisphaeriales</taxon>
        <taxon>Sporocadaceae</taxon>
        <taxon>Truncatella</taxon>
    </lineage>
</organism>
<evidence type="ECO:0000256" key="7">
    <source>
        <dbReference type="ARBA" id="ARBA00023315"/>
    </source>
</evidence>
<name>A0A9P8RIU6_9PEZI</name>
<dbReference type="PROSITE" id="PS50075">
    <property type="entry name" value="CARRIER"/>
    <property type="match status" value="1"/>
</dbReference>
<dbReference type="GO" id="GO:1901336">
    <property type="term" value="P:lactone biosynthetic process"/>
    <property type="evidence" value="ECO:0007669"/>
    <property type="project" value="UniProtKB-ARBA"/>
</dbReference>
<dbReference type="InterPro" id="IPR049900">
    <property type="entry name" value="PKS_mFAS_DH"/>
</dbReference>
<dbReference type="Pfam" id="PF02801">
    <property type="entry name" value="Ketoacyl-synt_C"/>
    <property type="match status" value="1"/>
</dbReference>
<dbReference type="InterPro" id="IPR013217">
    <property type="entry name" value="Methyltransf_12"/>
</dbReference>
<dbReference type="InterPro" id="IPR016036">
    <property type="entry name" value="Malonyl_transacylase_ACP-bd"/>
</dbReference>
<dbReference type="GO" id="GO:0031177">
    <property type="term" value="F:phosphopantetheine binding"/>
    <property type="evidence" value="ECO:0007669"/>
    <property type="project" value="InterPro"/>
</dbReference>
<dbReference type="InterPro" id="IPR014043">
    <property type="entry name" value="Acyl_transferase_dom"/>
</dbReference>
<dbReference type="Gene3D" id="3.90.180.10">
    <property type="entry name" value="Medium-chain alcohol dehydrogenases, catalytic domain"/>
    <property type="match status" value="1"/>
</dbReference>
<feature type="region of interest" description="C-terminal hotdog fold" evidence="8">
    <location>
        <begin position="1123"/>
        <end position="1281"/>
    </location>
</feature>
<dbReference type="Gene3D" id="3.40.47.10">
    <property type="match status" value="1"/>
</dbReference>
<dbReference type="GO" id="GO:0016491">
    <property type="term" value="F:oxidoreductase activity"/>
    <property type="evidence" value="ECO:0007669"/>
    <property type="project" value="UniProtKB-KW"/>
</dbReference>
<dbReference type="Gene3D" id="3.30.70.3290">
    <property type="match status" value="1"/>
</dbReference>
<feature type="domain" description="PKS/mFAS DH" evidence="11">
    <location>
        <begin position="972"/>
        <end position="1281"/>
    </location>
</feature>
<dbReference type="Pfam" id="PF21089">
    <property type="entry name" value="PKS_DH_N"/>
    <property type="match status" value="1"/>
</dbReference>
<evidence type="ECO:0000259" key="10">
    <source>
        <dbReference type="PROSITE" id="PS52004"/>
    </source>
</evidence>
<dbReference type="SMART" id="SM00825">
    <property type="entry name" value="PKS_KS"/>
    <property type="match status" value="1"/>
</dbReference>
<dbReference type="SUPFAM" id="SSF53335">
    <property type="entry name" value="S-adenosyl-L-methionine-dependent methyltransferases"/>
    <property type="match status" value="1"/>
</dbReference>
<evidence type="ECO:0000256" key="5">
    <source>
        <dbReference type="ARBA" id="ARBA00023002"/>
    </source>
</evidence>
<evidence type="ECO:0000256" key="8">
    <source>
        <dbReference type="PROSITE-ProRule" id="PRU01363"/>
    </source>
</evidence>
<evidence type="ECO:0000256" key="1">
    <source>
        <dbReference type="ARBA" id="ARBA00022450"/>
    </source>
</evidence>
<dbReference type="SUPFAM" id="SSF51735">
    <property type="entry name" value="NAD(P)-binding Rossmann-fold domains"/>
    <property type="match status" value="2"/>
</dbReference>
<evidence type="ECO:0000256" key="4">
    <source>
        <dbReference type="ARBA" id="ARBA00022857"/>
    </source>
</evidence>
<dbReference type="CDD" id="cd05195">
    <property type="entry name" value="enoyl_red"/>
    <property type="match status" value="1"/>
</dbReference>
<dbReference type="Gene3D" id="3.40.366.10">
    <property type="entry name" value="Malonyl-Coenzyme A Acyl Carrier Protein, domain 2"/>
    <property type="match status" value="1"/>
</dbReference>
<evidence type="ECO:0000256" key="2">
    <source>
        <dbReference type="ARBA" id="ARBA00022553"/>
    </source>
</evidence>
<dbReference type="InterPro" id="IPR036736">
    <property type="entry name" value="ACP-like_sf"/>
</dbReference>
<evidence type="ECO:0000313" key="13">
    <source>
        <dbReference type="Proteomes" id="UP000758603"/>
    </source>
</evidence>
<dbReference type="PROSITE" id="PS52004">
    <property type="entry name" value="KS3_2"/>
    <property type="match status" value="1"/>
</dbReference>
<dbReference type="InterPro" id="IPR016039">
    <property type="entry name" value="Thiolase-like"/>
</dbReference>
<dbReference type="SUPFAM" id="SSF52151">
    <property type="entry name" value="FabD/lysophospholipase-like"/>
    <property type="match status" value="1"/>
</dbReference>
<dbReference type="SMART" id="SM00823">
    <property type="entry name" value="PKS_PP"/>
    <property type="match status" value="1"/>
</dbReference>
<accession>A0A9P8RIU6</accession>
<dbReference type="RefSeq" id="XP_045951647.1">
    <property type="nucleotide sequence ID" value="XM_046098846.1"/>
</dbReference>
<keyword evidence="1" id="KW-0596">Phosphopantetheine</keyword>
<keyword evidence="4" id="KW-0521">NADP</keyword>
<dbReference type="OrthoDB" id="329835at2759"/>
<dbReference type="SMART" id="SM00822">
    <property type="entry name" value="PKS_KR"/>
    <property type="match status" value="1"/>
</dbReference>
<dbReference type="PANTHER" id="PTHR43775">
    <property type="entry name" value="FATTY ACID SYNTHASE"/>
    <property type="match status" value="1"/>
</dbReference>
<dbReference type="InterPro" id="IPR049552">
    <property type="entry name" value="PKS_DH_N"/>
</dbReference>
<dbReference type="GO" id="GO:0044550">
    <property type="term" value="P:secondary metabolite biosynthetic process"/>
    <property type="evidence" value="ECO:0007669"/>
    <property type="project" value="TreeGrafter"/>
</dbReference>
<evidence type="ECO:0000256" key="3">
    <source>
        <dbReference type="ARBA" id="ARBA00022679"/>
    </source>
</evidence>
<dbReference type="InterPro" id="IPR013154">
    <property type="entry name" value="ADH-like_N"/>
</dbReference>
<keyword evidence="2" id="KW-0597">Phosphoprotein</keyword>
<gene>
    <name evidence="12" type="ORF">BKA67DRAFT_527356</name>
</gene>
<dbReference type="GO" id="GO:0004315">
    <property type="term" value="F:3-oxoacyl-[acyl-carrier-protein] synthase activity"/>
    <property type="evidence" value="ECO:0007669"/>
    <property type="project" value="InterPro"/>
</dbReference>
<dbReference type="SMART" id="SM00827">
    <property type="entry name" value="PKS_AT"/>
    <property type="match status" value="1"/>
</dbReference>
<dbReference type="InterPro" id="IPR014031">
    <property type="entry name" value="Ketoacyl_synth_C"/>
</dbReference>
<dbReference type="EMBL" id="JAGPXC010000012">
    <property type="protein sequence ID" value="KAH6645133.1"/>
    <property type="molecule type" value="Genomic_DNA"/>
</dbReference>
<dbReference type="PANTHER" id="PTHR43775:SF29">
    <property type="entry name" value="ASPERFURANONE POLYKETIDE SYNTHASE AFOG-RELATED"/>
    <property type="match status" value="1"/>
</dbReference>
<dbReference type="SMART" id="SM00826">
    <property type="entry name" value="PKS_DH"/>
    <property type="match status" value="1"/>
</dbReference>
<dbReference type="InterPro" id="IPR050091">
    <property type="entry name" value="PKS_NRPS_Biosynth_Enz"/>
</dbReference>
<dbReference type="CDD" id="cd02440">
    <property type="entry name" value="AdoMet_MTases"/>
    <property type="match status" value="1"/>
</dbReference>
<keyword evidence="6" id="KW-0511">Multifunctional enzyme</keyword>
<dbReference type="Pfam" id="PF00107">
    <property type="entry name" value="ADH_zinc_N"/>
    <property type="match status" value="1"/>
</dbReference>
<dbReference type="Pfam" id="PF08240">
    <property type="entry name" value="ADH_N"/>
    <property type="match status" value="1"/>
</dbReference>
<dbReference type="Gene3D" id="3.40.50.720">
    <property type="entry name" value="NAD(P)-binding Rossmann-like Domain"/>
    <property type="match status" value="2"/>
</dbReference>
<dbReference type="InterPro" id="IPR014030">
    <property type="entry name" value="Ketoacyl_synth_N"/>
</dbReference>
<dbReference type="InterPro" id="IPR016035">
    <property type="entry name" value="Acyl_Trfase/lysoPLipase"/>
</dbReference>
<dbReference type="GeneID" id="70127738"/>
<proteinExistence type="predicted"/>
<dbReference type="InterPro" id="IPR018201">
    <property type="entry name" value="Ketoacyl_synth_AS"/>
</dbReference>
<dbReference type="InterPro" id="IPR057326">
    <property type="entry name" value="KR_dom"/>
</dbReference>
<dbReference type="Pfam" id="PF00109">
    <property type="entry name" value="ketoacyl-synt"/>
    <property type="match status" value="1"/>
</dbReference>
<dbReference type="Pfam" id="PF22621">
    <property type="entry name" value="CurL-like_PKS_C"/>
    <property type="match status" value="1"/>
</dbReference>
<sequence>MSQRQPLAVVGYAYRAPNVGRKGLFEFLEQGKSAWSRVPADRFNHDAYYHPDSERAGFISSHGGHFMPDDLYAFDPAFFNIKAEEARSMDPQHRLLLECAFEAAESAGILLNDLMGANIGVFAASDKSEYYNSAAQDLPTASIFTATGVNPCMFANRLSYFFGLTGPSIAVDAACASSCSAIHQACQAILAGDCSAAFVAGAKTLNGPNQWIELDTMGTLSSEGKCFSYDSRASGFGRGEGAACIIIRPLSDALASGDPVRAVIRNSAGNHSGRTQGISMPGRASQEKLLSRLHQDIGLDPNETAFVEGHGTGTQVGDPIEAGAISTVVASHRSSSNPLYIGSVKSNIGHLENASGLLSVIKCIMMLEHDIMLPNANFQEFNSDIEGRDRLKVLTESAPWPSDATRRVCISNFGFGGSNAALLLEAAPKSSTPNGNGILHQSNGSHHNNANGAFGLVEYTKNKLGWNGNGSKFPATRFQGVINGHDDAEIVERLFPFSARSQVSLDAYIISFRDYLNTASSSISNFNDLAFTLGQRRTHFQHRNAVSASSIDELKQKLQTFPPSAKSVLAKDQTLAFAFTGQGAQYFQMGNSLRGYPKFEESMSAAEQLLKQLGATWSLTDELNKGEHESRIDDAEISQPACTAIQLALVNLLRHWGIMPAAVVGHSSGEIAAAYAADILTFESALAIAYFRGIAAAKILRETIGVQGAMLAIGANAEQAEKLFPNDESYAVIAAVNSYGSVTISGDLAAIENIQEKAQDLGLFVRRLKTGLAYHSRHMERVAASYSASIEPYCCLNSDVSQASQNPVFVSSVTGRIESPAAIDTQYWAQNLLQPVQYLTAVETLFSDYHDNRSGDVLPSILIEIGPHSALQNPSKEILERLLSNDTGKSPSQVTYMPSLVRGKNATTAILDLTAKLYSRGVSVKFEEVNQTEPSRVCVVHDLPPYEWNKAVRYIHQPRVAKQKLFGGKAYNALLGWESPYKEGDEQVYRNIFSLDDLPWMRDHVVDGQILFPFTGFVSIAIEAFKSLNDTASGVILRELHVSTSLEIDGDKPADITTKFRPAATGTGSFSKLVWNFEIMSWTEVHGWKRHSHGFIEEENSRDPFSRSPTVQAALRALENQELQKLDVDSQYALLRENNGIAYGKTFRNTIDFWQASELVVHTMALRKIDLEAYGSPSKSPFTVDPPTLDTIFHSLGAIQEICGPRPILVPSFCSQWRIASDIPASAGQEFTIVSRRLKFDEKASRMQMNFVVFDTSGLSPKPVAEIGPLTLQCISRPEATNLRLPDTFSFKNVPYVNLMDPDVISKTLEGTPPPESEISHRHDLDQAAIIFLSRALEAEYDLSNLPSHFPNFLVWAKDALAGNPSSTPEADVQALIDRISTSNATGELVCAIGEQLPAILRGEKQALEIMLEDGLLWRTYAENVAGIRANQALADYVALLSANNAELNIIELGAGTASATLPILDGICRATKGAATNFSYEFTDISAGFFDKAQAKLSQWSEHITYKKLDISHDPLTQGFKAESYDVVLASNVLHATSDIVSTLSNVRSLLKPGGKILLMEGVNRPPPSFLPYALLPGWWLFEDSYRTDGPLLTKELWNSALLANGFSGLEGHVDDYPGQPEGLFSALWSSRSDQEERIQACDGPITIYQCSSDEESLSFAKTISSRLKSQFSTTPTTRDLSDIDRKDDDQLCVILDSQQRSIFSNMTSENFYAVKNILIRSSRLIWVLPDKAHPDASMIRGLLRTIRLELPFSKLILFEAPLDGEAAKSIGKLADHIMRDPHSLVQSEQEYTLIDGTICVPRLQLVGAAKEIFAMEAGGLIKSEQKIWQKDTALEVSVDFAGSLDSLYLRRSNILETDLGDEEVIVRVKAAGINFIDLVTVLGTLPWSPPGLEGAGIVERIGSRVNDLQIGDRVFYAIDNAGMANFVRMPVTCAHKIPDNLDFAEAASLPIAYSTAIMSLLDVGRLQKGESVLIHSASGAVGQACISIAQNVGAQIFATAGTPEKREFLTEKYGIPSNQIFTSRTPEFKDGIMKATESQGVDMVVNCLSEQLLQYTWDLIAENGRFIEIGKKDLLDNSYLPMGNFIKNVTFSGVDVRRIISTQPARVNKWLSTITRMFQEGKIAPIHPISKIAASEVKMGLRKLQTGQNIGKIVVVMGHDDRVLAESCSPMKRDSSTSTLLRHDATYLIAGGTGGIGRALVPWMIGRGAKNVVILGRSASTNPKVQEILKQYEGTDVCVRAIPCDAGSRTDMIRASQAISDLPRVRGVVHSAICLSDSIFANLEYNEYQQTTGSRVQGAWLLHELYPDLEFFVALSGMTGIVGNSGQSVYTGTSTFLEAFVDHRLALGLPGAVIHLPPVEDIGLVAELNIGERLRSSIGGILSAQEVYTLVEGAILGPSAGLGVGGKNLSWSLVPSTEVEMLPWERFMPISVMKRQRIGRNGLNHSQSGKENRLQLLKSASLDGLMDALMDKVSSMTAMDKDEVTPTRSLIDYGLDSLISLELRNWIRRNFDVHMETSDINTSTDLRAIADYILSHKKTVS</sequence>
<dbReference type="SUPFAM" id="SSF55048">
    <property type="entry name" value="Probable ACP-binding domain of malonyl-CoA ACP transacylase"/>
    <property type="match status" value="1"/>
</dbReference>
<dbReference type="InterPro" id="IPR020843">
    <property type="entry name" value="ER"/>
</dbReference>
<dbReference type="FunFam" id="3.40.50.720:FF:000209">
    <property type="entry name" value="Polyketide synthase Pks12"/>
    <property type="match status" value="1"/>
</dbReference>
<dbReference type="InterPro" id="IPR042104">
    <property type="entry name" value="PKS_dehydratase_sf"/>
</dbReference>
<dbReference type="Pfam" id="PF00698">
    <property type="entry name" value="Acyl_transf_1"/>
    <property type="match status" value="1"/>
</dbReference>
<dbReference type="Gene3D" id="1.10.1200.10">
    <property type="entry name" value="ACP-like"/>
    <property type="match status" value="1"/>
</dbReference>